<keyword evidence="1" id="KW-0472">Membrane</keyword>
<proteinExistence type="predicted"/>
<sequence length="235" mass="24932">MPDMSGTTGRAPSQSVSGLVPELESKPEFLGGALICAATELVLNVMKAGLGHDDPDQGDRLVGSASMFDDLATQVAALVSDDGWRGAAAQAYADQNLAQSRHAELMADLDQHVAALVFLQADRVLGRRQVLDFWIYVVSLLGLYCAFLDCFGGAEGKAHSIKVASHASFIAITWCSLSLVYMALLTSRDASHVRAVTQRLTDIMAGLPTESDTVPGVSDVGLAPEGLRTGVRCRR</sequence>
<dbReference type="AlphaFoldDB" id="A0A3E2MXG4"/>
<keyword evidence="1" id="KW-1133">Transmembrane helix</keyword>
<dbReference type="RefSeq" id="WP_117432082.1">
    <property type="nucleotide sequence ID" value="NZ_CAXLAK010000120.1"/>
</dbReference>
<reference evidence="3 4" key="1">
    <citation type="journal article" date="2018" name="Sci. Rep.">
        <title>Extensive genomic diversity among Mycobacterium marinum strains revealed by whole genome sequencing.</title>
        <authorList>
            <person name="Das S."/>
            <person name="Pettersson B.M."/>
            <person name="Behra P.R."/>
            <person name="Mallick A."/>
            <person name="Cheramie M."/>
            <person name="Ramesh M."/>
            <person name="Shirreff L."/>
            <person name="DuCote T."/>
            <person name="Dasgupta S."/>
            <person name="Ennis D.G."/>
            <person name="Kirsebom L.A."/>
        </authorList>
    </citation>
    <scope>NUCLEOTIDE SEQUENCE [LARGE SCALE GENOMIC DNA]</scope>
    <source>
        <strain evidence="3 4">Davis1</strain>
    </source>
</reference>
<feature type="transmembrane region" description="Helical" evidence="1">
    <location>
        <begin position="133"/>
        <end position="154"/>
    </location>
</feature>
<feature type="transmembrane region" description="Helical" evidence="1">
    <location>
        <begin position="166"/>
        <end position="184"/>
    </location>
</feature>
<dbReference type="Proteomes" id="UP000257451">
    <property type="component" value="Unassembled WGS sequence"/>
</dbReference>
<dbReference type="Pfam" id="PF18879">
    <property type="entry name" value="EspA_EspE"/>
    <property type="match status" value="1"/>
</dbReference>
<dbReference type="EMBL" id="PEDF01000068">
    <property type="protein sequence ID" value="RFZ42527.1"/>
    <property type="molecule type" value="Genomic_DNA"/>
</dbReference>
<gene>
    <name evidence="3" type="primary">espA_7</name>
    <name evidence="3" type="ORF">DAVIS_02105</name>
</gene>
<evidence type="ECO:0000313" key="3">
    <source>
        <dbReference type="EMBL" id="RFZ42527.1"/>
    </source>
</evidence>
<evidence type="ECO:0000313" key="4">
    <source>
        <dbReference type="Proteomes" id="UP000257451"/>
    </source>
</evidence>
<accession>A0A3E2MXG4</accession>
<organism evidence="3 4">
    <name type="scientific">Mycobacterium marinum</name>
    <dbReference type="NCBI Taxonomy" id="1781"/>
    <lineage>
        <taxon>Bacteria</taxon>
        <taxon>Bacillati</taxon>
        <taxon>Actinomycetota</taxon>
        <taxon>Actinomycetes</taxon>
        <taxon>Mycobacteriales</taxon>
        <taxon>Mycobacteriaceae</taxon>
        <taxon>Mycobacterium</taxon>
        <taxon>Mycobacterium ulcerans group</taxon>
    </lineage>
</organism>
<evidence type="ECO:0000259" key="2">
    <source>
        <dbReference type="Pfam" id="PF18879"/>
    </source>
</evidence>
<protein>
    <submittedName>
        <fullName evidence="3">ESX-1 secretion-associated protein EspA</fullName>
    </submittedName>
</protein>
<feature type="domain" description="ESX-1 secretion-associated protein EspA/EspE-like" evidence="2">
    <location>
        <begin position="50"/>
        <end position="132"/>
    </location>
</feature>
<dbReference type="InterPro" id="IPR043796">
    <property type="entry name" value="ESX-1_EspA/EspE-like"/>
</dbReference>
<name>A0A3E2MXG4_MYCMR</name>
<comment type="caution">
    <text evidence="3">The sequence shown here is derived from an EMBL/GenBank/DDBJ whole genome shotgun (WGS) entry which is preliminary data.</text>
</comment>
<keyword evidence="1" id="KW-0812">Transmembrane</keyword>
<evidence type="ECO:0000256" key="1">
    <source>
        <dbReference type="SAM" id="Phobius"/>
    </source>
</evidence>